<feature type="domain" description="MacB-like periplasmic core" evidence="8">
    <location>
        <begin position="25"/>
        <end position="233"/>
    </location>
</feature>
<feature type="domain" description="ABC3 transporter permease C-terminal" evidence="7">
    <location>
        <begin position="266"/>
        <end position="387"/>
    </location>
</feature>
<name>A0ABU9AY86_9BACT</name>
<keyword evidence="2" id="KW-1003">Cell membrane</keyword>
<keyword evidence="4 6" id="KW-1133">Transmembrane helix</keyword>
<keyword evidence="10" id="KW-1185">Reference proteome</keyword>
<dbReference type="RefSeq" id="WP_341406259.1">
    <property type="nucleotide sequence ID" value="NZ_JBBUKT010000007.1"/>
</dbReference>
<dbReference type="EMBL" id="JBBUKT010000007">
    <property type="protein sequence ID" value="MEK7952503.1"/>
    <property type="molecule type" value="Genomic_DNA"/>
</dbReference>
<dbReference type="PANTHER" id="PTHR30572">
    <property type="entry name" value="MEMBRANE COMPONENT OF TRANSPORTER-RELATED"/>
    <property type="match status" value="1"/>
</dbReference>
<gene>
    <name evidence="9" type="ORF">WKV53_18465</name>
</gene>
<proteinExistence type="predicted"/>
<dbReference type="Pfam" id="PF12704">
    <property type="entry name" value="MacB_PCD"/>
    <property type="match status" value="1"/>
</dbReference>
<comment type="caution">
    <text evidence="9">The sequence shown here is derived from an EMBL/GenBank/DDBJ whole genome shotgun (WGS) entry which is preliminary data.</text>
</comment>
<evidence type="ECO:0000256" key="1">
    <source>
        <dbReference type="ARBA" id="ARBA00004651"/>
    </source>
</evidence>
<dbReference type="Pfam" id="PF02687">
    <property type="entry name" value="FtsX"/>
    <property type="match status" value="1"/>
</dbReference>
<dbReference type="InterPro" id="IPR003838">
    <property type="entry name" value="ABC3_permease_C"/>
</dbReference>
<feature type="transmembrane region" description="Helical" evidence="6">
    <location>
        <begin position="26"/>
        <end position="46"/>
    </location>
</feature>
<protein>
    <submittedName>
        <fullName evidence="9">ABC transporter permease</fullName>
    </submittedName>
</protein>
<evidence type="ECO:0000256" key="5">
    <source>
        <dbReference type="ARBA" id="ARBA00023136"/>
    </source>
</evidence>
<evidence type="ECO:0000256" key="6">
    <source>
        <dbReference type="SAM" id="Phobius"/>
    </source>
</evidence>
<evidence type="ECO:0000256" key="3">
    <source>
        <dbReference type="ARBA" id="ARBA00022692"/>
    </source>
</evidence>
<keyword evidence="3 6" id="KW-0812">Transmembrane</keyword>
<evidence type="ECO:0000256" key="2">
    <source>
        <dbReference type="ARBA" id="ARBA00022475"/>
    </source>
</evidence>
<evidence type="ECO:0000256" key="4">
    <source>
        <dbReference type="ARBA" id="ARBA00022989"/>
    </source>
</evidence>
<evidence type="ECO:0000313" key="9">
    <source>
        <dbReference type="EMBL" id="MEK7952503.1"/>
    </source>
</evidence>
<reference evidence="9 10" key="1">
    <citation type="submission" date="2024-04" db="EMBL/GenBank/DDBJ databases">
        <title>Luteolibacter sp. isolated from soil.</title>
        <authorList>
            <person name="An J."/>
        </authorList>
    </citation>
    <scope>NUCLEOTIDE SEQUENCE [LARGE SCALE GENOMIC DNA]</scope>
    <source>
        <strain evidence="9 10">Y139</strain>
    </source>
</reference>
<dbReference type="InterPro" id="IPR025857">
    <property type="entry name" value="MacB_PCD"/>
</dbReference>
<feature type="transmembrane region" description="Helical" evidence="6">
    <location>
        <begin position="364"/>
        <end position="384"/>
    </location>
</feature>
<keyword evidence="5 6" id="KW-0472">Membrane</keyword>
<feature type="transmembrane region" description="Helical" evidence="6">
    <location>
        <begin position="263"/>
        <end position="287"/>
    </location>
</feature>
<evidence type="ECO:0000259" key="7">
    <source>
        <dbReference type="Pfam" id="PF02687"/>
    </source>
</evidence>
<organism evidence="9 10">
    <name type="scientific">Luteolibacter soli</name>
    <dbReference type="NCBI Taxonomy" id="3135280"/>
    <lineage>
        <taxon>Bacteria</taxon>
        <taxon>Pseudomonadati</taxon>
        <taxon>Verrucomicrobiota</taxon>
        <taxon>Verrucomicrobiia</taxon>
        <taxon>Verrucomicrobiales</taxon>
        <taxon>Verrucomicrobiaceae</taxon>
        <taxon>Luteolibacter</taxon>
    </lineage>
</organism>
<dbReference type="InterPro" id="IPR050250">
    <property type="entry name" value="Macrolide_Exporter_MacB"/>
</dbReference>
<sequence length="395" mass="41411">MNWLSQIFAIVSFSLRSIPQRLGSSITAAIGIAGVVLVLTGVLAIAEGIKKTLTATGAPDIAVVLRSGSDSEMNSGLSREETRLIADSQGIARNDHGPLASAELFVIVDLNKRSTDTPANVPLRGVGAASFDVRGNIEMVEGRRFESGKNEVIVGAGAARAFGGTEVGKSIKIGQNTWQIVGIFTAGGGIAESEIWTDAAVLQPAYNRGDTFQSVYAKLNSSGSFNQFKDALTTNPQLNTLVKPLSEFYADQSTQVTEFITTIGVFISVLMACGALFGALNTMYGAVSSRTREISTLRALGFGTLPVIISVLAESVVLALIGGVIGAGVAWFAFDGFQASTLNWATFSQITFAFAVTPKLLVQAIVWSAVLGLLGGLFPAIRAARLPIATALRDS</sequence>
<accession>A0ABU9AY86</accession>
<comment type="subcellular location">
    <subcellularLocation>
        <location evidence="1">Cell membrane</location>
        <topology evidence="1">Multi-pass membrane protein</topology>
    </subcellularLocation>
</comment>
<evidence type="ECO:0000313" key="10">
    <source>
        <dbReference type="Proteomes" id="UP001371305"/>
    </source>
</evidence>
<dbReference type="PANTHER" id="PTHR30572:SF15">
    <property type="entry name" value="ABC TRANSPORTER PERMEASE"/>
    <property type="match status" value="1"/>
</dbReference>
<dbReference type="Proteomes" id="UP001371305">
    <property type="component" value="Unassembled WGS sequence"/>
</dbReference>
<evidence type="ECO:0000259" key="8">
    <source>
        <dbReference type="Pfam" id="PF12704"/>
    </source>
</evidence>
<feature type="transmembrane region" description="Helical" evidence="6">
    <location>
        <begin position="307"/>
        <end position="334"/>
    </location>
</feature>